<reference evidence="2" key="1">
    <citation type="submission" date="2021-01" db="EMBL/GenBank/DDBJ databases">
        <title>Whole genome shotgun sequence of Actinoplanes ferrugineus NBRC 15555.</title>
        <authorList>
            <person name="Komaki H."/>
            <person name="Tamura T."/>
        </authorList>
    </citation>
    <scope>NUCLEOTIDE SEQUENCE</scope>
    <source>
        <strain evidence="2">NBRC 15555</strain>
    </source>
</reference>
<comment type="caution">
    <text evidence="2">The sequence shown here is derived from an EMBL/GenBank/DDBJ whole genome shotgun (WGS) entry which is preliminary data.</text>
</comment>
<name>A0A919J0I7_9ACTN</name>
<proteinExistence type="predicted"/>
<evidence type="ECO:0000256" key="1">
    <source>
        <dbReference type="SAM" id="SignalP"/>
    </source>
</evidence>
<keyword evidence="1" id="KW-0732">Signal</keyword>
<gene>
    <name evidence="2" type="ORF">Afe05nite_33290</name>
</gene>
<keyword evidence="2" id="KW-0449">Lipoprotein</keyword>
<keyword evidence="3" id="KW-1185">Reference proteome</keyword>
<sequence>MSTVGRRSVAAVIVVAALLQGGCTSGAVPVAAVPASAVPSGPADNGVDSLEPAAIFGRARAALTEAKAFRLNGFVTGGGKVTGVDLEARGSDVRGTLTRNKAKVDVLVVGGNAYIRPDQAFWRANLGDASHAAAVIELIKDRWARVSSTDKNFAELFTIADVNNLLDGSGGWIKQYVTKVGTRPAVMLSQVDSRHSTLWVATEGPPYPLRLQGPTEADGNLTFSDFGATFTDLQTPPASTVVDFAELRSRTTAA</sequence>
<dbReference type="EMBL" id="BOMM01000029">
    <property type="protein sequence ID" value="GIE11489.1"/>
    <property type="molecule type" value="Genomic_DNA"/>
</dbReference>
<protein>
    <submittedName>
        <fullName evidence="2">Lipoprotein</fullName>
    </submittedName>
</protein>
<organism evidence="2 3">
    <name type="scientific">Paractinoplanes ferrugineus</name>
    <dbReference type="NCBI Taxonomy" id="113564"/>
    <lineage>
        <taxon>Bacteria</taxon>
        <taxon>Bacillati</taxon>
        <taxon>Actinomycetota</taxon>
        <taxon>Actinomycetes</taxon>
        <taxon>Micromonosporales</taxon>
        <taxon>Micromonosporaceae</taxon>
        <taxon>Paractinoplanes</taxon>
    </lineage>
</organism>
<feature type="signal peptide" evidence="1">
    <location>
        <begin position="1"/>
        <end position="27"/>
    </location>
</feature>
<evidence type="ECO:0000313" key="3">
    <source>
        <dbReference type="Proteomes" id="UP000598174"/>
    </source>
</evidence>
<feature type="chain" id="PRO_5037541378" evidence="1">
    <location>
        <begin position="28"/>
        <end position="254"/>
    </location>
</feature>
<dbReference type="Proteomes" id="UP000598174">
    <property type="component" value="Unassembled WGS sequence"/>
</dbReference>
<evidence type="ECO:0000313" key="2">
    <source>
        <dbReference type="EMBL" id="GIE11489.1"/>
    </source>
</evidence>
<dbReference type="AlphaFoldDB" id="A0A919J0I7"/>
<dbReference type="Gene3D" id="2.50.20.20">
    <property type="match status" value="1"/>
</dbReference>
<accession>A0A919J0I7</accession>